<name>A0A8J3ZD61_9ACTN</name>
<gene>
    <name evidence="1" type="ORF">Vau01_082280</name>
</gene>
<dbReference type="Proteomes" id="UP000612585">
    <property type="component" value="Unassembled WGS sequence"/>
</dbReference>
<dbReference type="AlphaFoldDB" id="A0A8J3ZD61"/>
<comment type="caution">
    <text evidence="1">The sequence shown here is derived from an EMBL/GenBank/DDBJ whole genome shotgun (WGS) entry which is preliminary data.</text>
</comment>
<reference evidence="1" key="1">
    <citation type="submission" date="2021-01" db="EMBL/GenBank/DDBJ databases">
        <title>Whole genome shotgun sequence of Virgisporangium aurantiacum NBRC 16421.</title>
        <authorList>
            <person name="Komaki H."/>
            <person name="Tamura T."/>
        </authorList>
    </citation>
    <scope>NUCLEOTIDE SEQUENCE</scope>
    <source>
        <strain evidence="1">NBRC 16421</strain>
    </source>
</reference>
<organism evidence="1 2">
    <name type="scientific">Virgisporangium aurantiacum</name>
    <dbReference type="NCBI Taxonomy" id="175570"/>
    <lineage>
        <taxon>Bacteria</taxon>
        <taxon>Bacillati</taxon>
        <taxon>Actinomycetota</taxon>
        <taxon>Actinomycetes</taxon>
        <taxon>Micromonosporales</taxon>
        <taxon>Micromonosporaceae</taxon>
        <taxon>Virgisporangium</taxon>
    </lineage>
</organism>
<proteinExistence type="predicted"/>
<protein>
    <submittedName>
        <fullName evidence="1">Uncharacterized protein</fullName>
    </submittedName>
</protein>
<evidence type="ECO:0000313" key="2">
    <source>
        <dbReference type="Proteomes" id="UP000612585"/>
    </source>
</evidence>
<dbReference type="EMBL" id="BOPG01000058">
    <property type="protein sequence ID" value="GIJ60712.1"/>
    <property type="molecule type" value="Genomic_DNA"/>
</dbReference>
<dbReference type="RefSeq" id="WP_204005260.1">
    <property type="nucleotide sequence ID" value="NZ_BOPG01000058.1"/>
</dbReference>
<sequence length="150" mass="15416">MLTRLRPVSDATGDRYTVSGTESAGGIAGNWWLDAYAICAPAPAGYGIVSATTPPSSSNPRILQALCPVGKKVVGTGAQLVGADGQVGIATVRTFDLNQTEAVAVEDADGTTLVWTLAAYAVCVEVDVYAVEPTTIAGSWRLRAQAICAS</sequence>
<evidence type="ECO:0000313" key="1">
    <source>
        <dbReference type="EMBL" id="GIJ60712.1"/>
    </source>
</evidence>
<keyword evidence="2" id="KW-1185">Reference proteome</keyword>
<accession>A0A8J3ZD61</accession>